<dbReference type="RefSeq" id="WP_036721466.1">
    <property type="nucleotide sequence ID" value="NZ_JRKS01000067.1"/>
</dbReference>
<dbReference type="InterPro" id="IPR023214">
    <property type="entry name" value="HAD_sf"/>
</dbReference>
<dbReference type="Gene3D" id="1.10.150.520">
    <property type="match status" value="1"/>
</dbReference>
<dbReference type="AlphaFoldDB" id="A0A099EX15"/>
<reference evidence="4 5" key="1">
    <citation type="submission" date="2014-09" db="EMBL/GenBank/DDBJ databases">
        <authorList>
            <person name="McGinnis J.M."/>
            <person name="Wolfgang W.J."/>
        </authorList>
    </citation>
    <scope>NUCLEOTIDE SEQUENCE [LARGE SCALE GENOMIC DNA]</scope>
    <source>
        <strain evidence="4 5">HAMBI 3106</strain>
    </source>
</reference>
<dbReference type="Gene3D" id="3.40.50.1000">
    <property type="entry name" value="HAD superfamily/HAD-like"/>
    <property type="match status" value="1"/>
</dbReference>
<evidence type="ECO:0000256" key="2">
    <source>
        <dbReference type="ARBA" id="ARBA00022801"/>
    </source>
</evidence>
<dbReference type="GO" id="GO:0046872">
    <property type="term" value="F:metal ion binding"/>
    <property type="evidence" value="ECO:0007669"/>
    <property type="project" value="UniProtKB-KW"/>
</dbReference>
<dbReference type="PANTHER" id="PTHR46470">
    <property type="entry name" value="N-ACYLNEURAMINATE-9-PHOSPHATASE"/>
    <property type="match status" value="1"/>
</dbReference>
<reference evidence="4 5" key="2">
    <citation type="submission" date="2014-10" db="EMBL/GenBank/DDBJ databases">
        <title>Paracoccus sanguinis sp. nov., isolated from clinical specimens of New York State patients.</title>
        <authorList>
            <person name="Mingle L.A."/>
            <person name="Cole J.A."/>
            <person name="Lapierre P."/>
            <person name="Musser K.A."/>
        </authorList>
    </citation>
    <scope>NUCLEOTIDE SEQUENCE [LARGE SCALE GENOMIC DNA]</scope>
    <source>
        <strain evidence="4 5">HAMBI 3106</strain>
    </source>
</reference>
<dbReference type="InterPro" id="IPR051400">
    <property type="entry name" value="HAD-like_hydrolase"/>
</dbReference>
<accession>A0A099EX15</accession>
<protein>
    <recommendedName>
        <fullName evidence="6">HAD family hydrolase</fullName>
    </recommendedName>
</protein>
<organism evidence="4 5">
    <name type="scientific">Paracoccus sphaerophysae</name>
    <dbReference type="NCBI Taxonomy" id="690417"/>
    <lineage>
        <taxon>Bacteria</taxon>
        <taxon>Pseudomonadati</taxon>
        <taxon>Pseudomonadota</taxon>
        <taxon>Alphaproteobacteria</taxon>
        <taxon>Rhodobacterales</taxon>
        <taxon>Paracoccaceae</taxon>
        <taxon>Paracoccus</taxon>
    </lineage>
</organism>
<dbReference type="GO" id="GO:0016791">
    <property type="term" value="F:phosphatase activity"/>
    <property type="evidence" value="ECO:0007669"/>
    <property type="project" value="TreeGrafter"/>
</dbReference>
<dbReference type="STRING" id="690417.IC63_14645"/>
<keyword evidence="3" id="KW-0460">Magnesium</keyword>
<dbReference type="OrthoDB" id="148966at2"/>
<evidence type="ECO:0008006" key="6">
    <source>
        <dbReference type="Google" id="ProtNLM"/>
    </source>
</evidence>
<dbReference type="InterPro" id="IPR036412">
    <property type="entry name" value="HAD-like_sf"/>
</dbReference>
<name>A0A099EX15_9RHOB</name>
<comment type="caution">
    <text evidence="4">The sequence shown here is derived from an EMBL/GenBank/DDBJ whole genome shotgun (WGS) entry which is preliminary data.</text>
</comment>
<proteinExistence type="predicted"/>
<dbReference type="PANTHER" id="PTHR46470:SF2">
    <property type="entry name" value="GLYCERALDEHYDE 3-PHOSPHATE PHOSPHATASE"/>
    <property type="match status" value="1"/>
</dbReference>
<evidence type="ECO:0000256" key="3">
    <source>
        <dbReference type="ARBA" id="ARBA00022842"/>
    </source>
</evidence>
<evidence type="ECO:0000313" key="5">
    <source>
        <dbReference type="Proteomes" id="UP000029917"/>
    </source>
</evidence>
<keyword evidence="5" id="KW-1185">Reference proteome</keyword>
<evidence type="ECO:0000256" key="1">
    <source>
        <dbReference type="ARBA" id="ARBA00022723"/>
    </source>
</evidence>
<sequence>MTMPSFWAERVVFDLDDTLYLERDFAFSGFRAVGAAMRARHGVEGFAEHCIAAFAAGRRGDIFDAALRDFGLDGAEAVGNLVALFRAHPPKIALCRDAARWLDAHGGAHGLITDGPEAMQRAKIAALGLAHRIAVVVPTGQWPAGFGKPHPRAFDLVAAAAGGPCVYVADNAAKDFVTPNRLGWLTVQLLRPERVHDGAAPDAAHAAQAQIESLDQLDVVIAAAG</sequence>
<gene>
    <name evidence="4" type="ORF">IC63_14645</name>
</gene>
<evidence type="ECO:0000313" key="4">
    <source>
        <dbReference type="EMBL" id="KGJ02506.1"/>
    </source>
</evidence>
<keyword evidence="2" id="KW-0378">Hydrolase</keyword>
<dbReference type="EMBL" id="JRKS01000067">
    <property type="protein sequence ID" value="KGJ02506.1"/>
    <property type="molecule type" value="Genomic_DNA"/>
</dbReference>
<dbReference type="Pfam" id="PF00702">
    <property type="entry name" value="Hydrolase"/>
    <property type="match status" value="1"/>
</dbReference>
<dbReference type="Proteomes" id="UP000029917">
    <property type="component" value="Unassembled WGS sequence"/>
</dbReference>
<keyword evidence="1" id="KW-0479">Metal-binding</keyword>
<dbReference type="SUPFAM" id="SSF56784">
    <property type="entry name" value="HAD-like"/>
    <property type="match status" value="1"/>
</dbReference>